<dbReference type="GO" id="GO:0005634">
    <property type="term" value="C:nucleus"/>
    <property type="evidence" value="ECO:0007669"/>
    <property type="project" value="TreeGrafter"/>
</dbReference>
<evidence type="ECO:0000256" key="2">
    <source>
        <dbReference type="SAM" id="MobiDB-lite"/>
    </source>
</evidence>
<dbReference type="GO" id="GO:0005829">
    <property type="term" value="C:cytosol"/>
    <property type="evidence" value="ECO:0007669"/>
    <property type="project" value="TreeGrafter"/>
</dbReference>
<dbReference type="InterPro" id="IPR007307">
    <property type="entry name" value="Ltv1"/>
</dbReference>
<dbReference type="PANTHER" id="PTHR21531">
    <property type="entry name" value="LOW-TEMPERATURE VIABILITY PROTEIN LTV1-RELATED"/>
    <property type="match status" value="1"/>
</dbReference>
<accession>A0A4P9YT41</accession>
<feature type="region of interest" description="Disordered" evidence="2">
    <location>
        <begin position="195"/>
        <end position="234"/>
    </location>
</feature>
<evidence type="ECO:0000313" key="3">
    <source>
        <dbReference type="EMBL" id="RKP23076.1"/>
    </source>
</evidence>
<name>A0A4P9YT41_9FUNG</name>
<dbReference type="Pfam" id="PF04180">
    <property type="entry name" value="LTV"/>
    <property type="match status" value="1"/>
</dbReference>
<dbReference type="EMBL" id="KZ991331">
    <property type="protein sequence ID" value="RKP23076.1"/>
    <property type="molecule type" value="Genomic_DNA"/>
</dbReference>
<dbReference type="OrthoDB" id="5852896at2759"/>
<comment type="similarity">
    <text evidence="1">Belongs to the LTV1 family.</text>
</comment>
<sequence>MVKKKFIDKKAARHFHLVHRSQRDPLIADAEASDRVFKEVTRGGAGAHRQPRQFDNDDDKEQHVGQAALYGVYLDDSEYDYTQHLRPMGNQGAVFIEAPSRERKEKKKSVEIKDDVSSASQGTSTTLPQVALPAEVLPSSYEMAVGLMNQPGVVEGLQPDMDPELREALEALDLSDDEEDVQEEAFDDDLIAQLDAEADETDDPLAFDVVGDSDEEGEDEEEGDGDEDDEGWEKRFMRFKQARAAAYDEQSEDFDRQSMGTGFSMSSSAMFRNDKLTMLDEQFERARHTQGFRGHPR</sequence>
<feature type="compositionally biased region" description="Polar residues" evidence="2">
    <location>
        <begin position="258"/>
        <end position="270"/>
    </location>
</feature>
<protein>
    <submittedName>
        <fullName evidence="3">Low temperature viability protein</fullName>
    </submittedName>
</protein>
<dbReference type="GO" id="GO:0030688">
    <property type="term" value="C:preribosome, small subunit precursor"/>
    <property type="evidence" value="ECO:0007669"/>
    <property type="project" value="TreeGrafter"/>
</dbReference>
<feature type="region of interest" description="Disordered" evidence="2">
    <location>
        <begin position="246"/>
        <end position="271"/>
    </location>
</feature>
<dbReference type="GO" id="GO:0000056">
    <property type="term" value="P:ribosomal small subunit export from nucleus"/>
    <property type="evidence" value="ECO:0007669"/>
    <property type="project" value="TreeGrafter"/>
</dbReference>
<dbReference type="AlphaFoldDB" id="A0A4P9YT41"/>
<feature type="compositionally biased region" description="Basic and acidic residues" evidence="2">
    <location>
        <begin position="99"/>
        <end position="116"/>
    </location>
</feature>
<dbReference type="Proteomes" id="UP000278143">
    <property type="component" value="Unassembled WGS sequence"/>
</dbReference>
<feature type="region of interest" description="Disordered" evidence="2">
    <location>
        <begin position="99"/>
        <end position="125"/>
    </location>
</feature>
<feature type="region of interest" description="Disordered" evidence="2">
    <location>
        <begin position="39"/>
        <end position="60"/>
    </location>
</feature>
<reference evidence="4" key="1">
    <citation type="journal article" date="2018" name="Nat. Microbiol.">
        <title>Leveraging single-cell genomics to expand the fungal tree of life.</title>
        <authorList>
            <person name="Ahrendt S.R."/>
            <person name="Quandt C.A."/>
            <person name="Ciobanu D."/>
            <person name="Clum A."/>
            <person name="Salamov A."/>
            <person name="Andreopoulos B."/>
            <person name="Cheng J.F."/>
            <person name="Woyke T."/>
            <person name="Pelin A."/>
            <person name="Henrissat B."/>
            <person name="Reynolds N.K."/>
            <person name="Benny G.L."/>
            <person name="Smith M.E."/>
            <person name="James T.Y."/>
            <person name="Grigoriev I.V."/>
        </authorList>
    </citation>
    <scope>NUCLEOTIDE SEQUENCE [LARGE SCALE GENOMIC DNA]</scope>
    <source>
        <strain evidence="4">Benny S71-1</strain>
    </source>
</reference>
<proteinExistence type="inferred from homology"/>
<organism evidence="3 4">
    <name type="scientific">Syncephalis pseudoplumigaleata</name>
    <dbReference type="NCBI Taxonomy" id="1712513"/>
    <lineage>
        <taxon>Eukaryota</taxon>
        <taxon>Fungi</taxon>
        <taxon>Fungi incertae sedis</taxon>
        <taxon>Zoopagomycota</taxon>
        <taxon>Zoopagomycotina</taxon>
        <taxon>Zoopagomycetes</taxon>
        <taxon>Zoopagales</taxon>
        <taxon>Piptocephalidaceae</taxon>
        <taxon>Syncephalis</taxon>
    </lineage>
</organism>
<evidence type="ECO:0000256" key="1">
    <source>
        <dbReference type="ARBA" id="ARBA00009078"/>
    </source>
</evidence>
<gene>
    <name evidence="3" type="ORF">SYNPS1DRAFT_31227</name>
</gene>
<feature type="compositionally biased region" description="Acidic residues" evidence="2">
    <location>
        <begin position="195"/>
        <end position="231"/>
    </location>
</feature>
<evidence type="ECO:0000313" key="4">
    <source>
        <dbReference type="Proteomes" id="UP000278143"/>
    </source>
</evidence>
<keyword evidence="4" id="KW-1185">Reference proteome</keyword>
<dbReference type="PANTHER" id="PTHR21531:SF0">
    <property type="entry name" value="PROTEIN LTV1 HOMOLOG"/>
    <property type="match status" value="1"/>
</dbReference>
<dbReference type="GO" id="GO:0042274">
    <property type="term" value="P:ribosomal small subunit biogenesis"/>
    <property type="evidence" value="ECO:0007669"/>
    <property type="project" value="InterPro"/>
</dbReference>